<name>A0A5B0QT42_PUCGR</name>
<reference evidence="1 2" key="1">
    <citation type="submission" date="2019-05" db="EMBL/GenBank/DDBJ databases">
        <title>Emergence of the Ug99 lineage of the wheat stem rust pathogen through somatic hybridization.</title>
        <authorList>
            <person name="Li F."/>
            <person name="Upadhyaya N.M."/>
            <person name="Sperschneider J."/>
            <person name="Matny O."/>
            <person name="Nguyen-Phuc H."/>
            <person name="Mago R."/>
            <person name="Raley C."/>
            <person name="Miller M.E."/>
            <person name="Silverstein K.A.T."/>
            <person name="Henningsen E."/>
            <person name="Hirsch C.D."/>
            <person name="Visser B."/>
            <person name="Pretorius Z.A."/>
            <person name="Steffenson B.J."/>
            <person name="Schwessinger B."/>
            <person name="Dodds P.N."/>
            <person name="Figueroa M."/>
        </authorList>
    </citation>
    <scope>NUCLEOTIDE SEQUENCE [LARGE SCALE GENOMIC DNA]</scope>
    <source>
        <strain evidence="1">21-0</strain>
    </source>
</reference>
<protein>
    <submittedName>
        <fullName evidence="1">Uncharacterized protein</fullName>
    </submittedName>
</protein>
<proteinExistence type="predicted"/>
<sequence>MSKSLVIRLPYYIQISKSVFYSLGEDHSGPSIPEEAYHIRFFTQLLGGFEGRPEIGPSQPVEASIYGNCMLKPLGSVPPSPFISVHLPGTFASSRLF</sequence>
<comment type="caution">
    <text evidence="1">The sequence shown here is derived from an EMBL/GenBank/DDBJ whole genome shotgun (WGS) entry which is preliminary data.</text>
</comment>
<evidence type="ECO:0000313" key="2">
    <source>
        <dbReference type="Proteomes" id="UP000324748"/>
    </source>
</evidence>
<evidence type="ECO:0000313" key="1">
    <source>
        <dbReference type="EMBL" id="KAA1116339.1"/>
    </source>
</evidence>
<accession>A0A5B0QT42</accession>
<keyword evidence="2" id="KW-1185">Reference proteome</keyword>
<dbReference type="Proteomes" id="UP000324748">
    <property type="component" value="Unassembled WGS sequence"/>
</dbReference>
<gene>
    <name evidence="1" type="ORF">PGT21_009963</name>
</gene>
<dbReference type="AlphaFoldDB" id="A0A5B0QT42"/>
<organism evidence="1 2">
    <name type="scientific">Puccinia graminis f. sp. tritici</name>
    <dbReference type="NCBI Taxonomy" id="56615"/>
    <lineage>
        <taxon>Eukaryota</taxon>
        <taxon>Fungi</taxon>
        <taxon>Dikarya</taxon>
        <taxon>Basidiomycota</taxon>
        <taxon>Pucciniomycotina</taxon>
        <taxon>Pucciniomycetes</taxon>
        <taxon>Pucciniales</taxon>
        <taxon>Pucciniaceae</taxon>
        <taxon>Puccinia</taxon>
    </lineage>
</organism>
<dbReference type="EMBL" id="VSWC01000003">
    <property type="protein sequence ID" value="KAA1116339.1"/>
    <property type="molecule type" value="Genomic_DNA"/>
</dbReference>